<name>A0A927B8G8_9BACT</name>
<evidence type="ECO:0000313" key="8">
    <source>
        <dbReference type="EMBL" id="MBD2757141.1"/>
    </source>
</evidence>
<proteinExistence type="inferred from homology"/>
<dbReference type="InterPro" id="IPR013324">
    <property type="entry name" value="RNA_pol_sigma_r3/r4-like"/>
</dbReference>
<evidence type="ECO:0000313" key="9">
    <source>
        <dbReference type="Proteomes" id="UP000653797"/>
    </source>
</evidence>
<dbReference type="SUPFAM" id="SSF88946">
    <property type="entry name" value="Sigma2 domain of RNA polymerase sigma factors"/>
    <property type="match status" value="1"/>
</dbReference>
<evidence type="ECO:0000256" key="2">
    <source>
        <dbReference type="ARBA" id="ARBA00023015"/>
    </source>
</evidence>
<reference evidence="8" key="1">
    <citation type="submission" date="2020-09" db="EMBL/GenBank/DDBJ databases">
        <authorList>
            <person name="Kim M.K."/>
        </authorList>
    </citation>
    <scope>NUCLEOTIDE SEQUENCE</scope>
    <source>
        <strain evidence="8">BT704</strain>
    </source>
</reference>
<keyword evidence="4" id="KW-0238">DNA-binding</keyword>
<dbReference type="NCBIfam" id="TIGR02937">
    <property type="entry name" value="sigma70-ECF"/>
    <property type="match status" value="1"/>
</dbReference>
<dbReference type="Gene3D" id="1.10.10.10">
    <property type="entry name" value="Winged helix-like DNA-binding domain superfamily/Winged helix DNA-binding domain"/>
    <property type="match status" value="1"/>
</dbReference>
<comment type="similarity">
    <text evidence="1">Belongs to the sigma-70 factor family. ECF subfamily.</text>
</comment>
<dbReference type="EMBL" id="JACXAA010000017">
    <property type="protein sequence ID" value="MBD2757141.1"/>
    <property type="molecule type" value="Genomic_DNA"/>
</dbReference>
<dbReference type="InterPro" id="IPR039425">
    <property type="entry name" value="RNA_pol_sigma-70-like"/>
</dbReference>
<dbReference type="GO" id="GO:0016987">
    <property type="term" value="F:sigma factor activity"/>
    <property type="evidence" value="ECO:0007669"/>
    <property type="project" value="UniProtKB-KW"/>
</dbReference>
<dbReference type="Pfam" id="PF04545">
    <property type="entry name" value="Sigma70_r4"/>
    <property type="match status" value="1"/>
</dbReference>
<keyword evidence="5" id="KW-0804">Transcription</keyword>
<dbReference type="RefSeq" id="WP_191042760.1">
    <property type="nucleotide sequence ID" value="NZ_JACXAA010000017.1"/>
</dbReference>
<accession>A0A927B8G8</accession>
<dbReference type="InterPro" id="IPR036388">
    <property type="entry name" value="WH-like_DNA-bd_sf"/>
</dbReference>
<feature type="domain" description="RNA polymerase sigma-70 region 2" evidence="6">
    <location>
        <begin position="26"/>
        <end position="93"/>
    </location>
</feature>
<keyword evidence="3" id="KW-0731">Sigma factor</keyword>
<keyword evidence="2" id="KW-0805">Transcription regulation</keyword>
<dbReference type="AlphaFoldDB" id="A0A927B8G8"/>
<dbReference type="Pfam" id="PF04542">
    <property type="entry name" value="Sigma70_r2"/>
    <property type="match status" value="1"/>
</dbReference>
<comment type="caution">
    <text evidence="8">The sequence shown here is derived from an EMBL/GenBank/DDBJ whole genome shotgun (WGS) entry which is preliminary data.</text>
</comment>
<dbReference type="Gene3D" id="1.10.1740.10">
    <property type="match status" value="1"/>
</dbReference>
<dbReference type="InterPro" id="IPR007630">
    <property type="entry name" value="RNA_pol_sigma70_r4"/>
</dbReference>
<evidence type="ECO:0000259" key="7">
    <source>
        <dbReference type="Pfam" id="PF04545"/>
    </source>
</evidence>
<gene>
    <name evidence="8" type="ORF">IC230_29955</name>
</gene>
<dbReference type="GO" id="GO:0003677">
    <property type="term" value="F:DNA binding"/>
    <property type="evidence" value="ECO:0007669"/>
    <property type="project" value="UniProtKB-KW"/>
</dbReference>
<evidence type="ECO:0000256" key="3">
    <source>
        <dbReference type="ARBA" id="ARBA00023082"/>
    </source>
</evidence>
<dbReference type="CDD" id="cd06171">
    <property type="entry name" value="Sigma70_r4"/>
    <property type="match status" value="1"/>
</dbReference>
<protein>
    <submittedName>
        <fullName evidence="8">Sigma-70 family RNA polymerase sigma factor</fullName>
    </submittedName>
</protein>
<evidence type="ECO:0000256" key="4">
    <source>
        <dbReference type="ARBA" id="ARBA00023125"/>
    </source>
</evidence>
<dbReference type="InterPro" id="IPR007627">
    <property type="entry name" value="RNA_pol_sigma70_r2"/>
</dbReference>
<dbReference type="GO" id="GO:0006352">
    <property type="term" value="P:DNA-templated transcription initiation"/>
    <property type="evidence" value="ECO:0007669"/>
    <property type="project" value="InterPro"/>
</dbReference>
<dbReference type="InterPro" id="IPR014284">
    <property type="entry name" value="RNA_pol_sigma-70_dom"/>
</dbReference>
<organism evidence="8 9">
    <name type="scientific">Spirosoma validum</name>
    <dbReference type="NCBI Taxonomy" id="2771355"/>
    <lineage>
        <taxon>Bacteria</taxon>
        <taxon>Pseudomonadati</taxon>
        <taxon>Bacteroidota</taxon>
        <taxon>Cytophagia</taxon>
        <taxon>Cytophagales</taxon>
        <taxon>Cytophagaceae</taxon>
        <taxon>Spirosoma</taxon>
    </lineage>
</organism>
<evidence type="ECO:0000256" key="1">
    <source>
        <dbReference type="ARBA" id="ARBA00010641"/>
    </source>
</evidence>
<dbReference type="SUPFAM" id="SSF88659">
    <property type="entry name" value="Sigma3 and sigma4 domains of RNA polymerase sigma factors"/>
    <property type="match status" value="1"/>
</dbReference>
<dbReference type="InterPro" id="IPR013325">
    <property type="entry name" value="RNA_pol_sigma_r2"/>
</dbReference>
<keyword evidence="9" id="KW-1185">Reference proteome</keyword>
<evidence type="ECO:0000256" key="5">
    <source>
        <dbReference type="ARBA" id="ARBA00023163"/>
    </source>
</evidence>
<dbReference type="Proteomes" id="UP000653797">
    <property type="component" value="Unassembled WGS sequence"/>
</dbReference>
<sequence length="181" mass="21039">MTYSPYDEAALLTLLRSDDQKAFEELYGRFAPRLLTCLMEIIQNQAQSEDLLQDSFIKIWRHLPQYDPLRGRLFTWMLRITRNVAFTHLKLSRRAEQRIDDFDYDSLGAVTPSYYAVGLDHWIKSTLGPHHRQLIDLVYLQGYTRQEVADQFGLPLGTVKSSVHQAIKRLRNSESAIGRLP</sequence>
<dbReference type="PANTHER" id="PTHR43133">
    <property type="entry name" value="RNA POLYMERASE ECF-TYPE SIGMA FACTO"/>
    <property type="match status" value="1"/>
</dbReference>
<evidence type="ECO:0000259" key="6">
    <source>
        <dbReference type="Pfam" id="PF04542"/>
    </source>
</evidence>
<dbReference type="PANTHER" id="PTHR43133:SF62">
    <property type="entry name" value="RNA POLYMERASE SIGMA FACTOR SIGZ"/>
    <property type="match status" value="1"/>
</dbReference>
<feature type="domain" description="RNA polymerase sigma-70 region 4" evidence="7">
    <location>
        <begin position="126"/>
        <end position="172"/>
    </location>
</feature>